<feature type="region of interest" description="Disordered" evidence="2">
    <location>
        <begin position="193"/>
        <end position="229"/>
    </location>
</feature>
<accession>A0A9P1C662</accession>
<reference evidence="4" key="1">
    <citation type="submission" date="2022-10" db="EMBL/GenBank/DDBJ databases">
        <authorList>
            <person name="Chen Y."/>
            <person name="Dougan E. K."/>
            <person name="Chan C."/>
            <person name="Rhodes N."/>
            <person name="Thang M."/>
        </authorList>
    </citation>
    <scope>NUCLEOTIDE SEQUENCE</scope>
</reference>
<comment type="caution">
    <text evidence="4">The sequence shown here is derived from an EMBL/GenBank/DDBJ whole genome shotgun (WGS) entry which is preliminary data.</text>
</comment>
<feature type="compositionally biased region" description="Gly residues" evidence="2">
    <location>
        <begin position="969"/>
        <end position="979"/>
    </location>
</feature>
<evidence type="ECO:0000313" key="7">
    <source>
        <dbReference type="Proteomes" id="UP001152797"/>
    </source>
</evidence>
<feature type="region of interest" description="Disordered" evidence="2">
    <location>
        <begin position="1003"/>
        <end position="1022"/>
    </location>
</feature>
<dbReference type="InterPro" id="IPR000571">
    <property type="entry name" value="Znf_CCCH"/>
</dbReference>
<evidence type="ECO:0000313" key="4">
    <source>
        <dbReference type="EMBL" id="CAI3985799.1"/>
    </source>
</evidence>
<sequence>MTNRVLLAIAGLWWGGKESYTLHASDCITARSEQLDSWTPSSDNKLEPRNRPPGVFNTWLRYAENSIRVFGACYGVEHVQERVACLQALKEAHEEDEHAFPASYCIELFEELVAAWCEELRESRRKLCAALGTENPRLEDLKLYALAPGKDGTANFQFPRIWDLSDPEGYYQSVVVPRQQRQMSRLLHKQLHDHNLKQKKTAGMSDLPDENADKSGKAPKLNLKEEEAGGAALVGKGAYPAGKRLTPAEASRSIEHAPKDPKTSKPICWDAATHMGCPKGAKCQHAHEPLPGLAKLDYSVAMQVIRRGGLKGGPKIDPKEVDGRIAQLRAQAAAEKLEKMQQPKAKAQAKPKGKTKASRQSGSEPGEEDKAGDTQWAVPADYQVPLTRMEDDLQEAVKGPDLSWLELPPQECEEEGSPPDSELSTQELDRMQRWQKLLANGLFAQLHDPSDYLQSHVVARILAAEDVGERLDLIACLETAAEHGHPALAEEACRHLEALKYEPKAGHRADAEFTPPSWSEGVGVGELRLDAELGIPPIPYVDYQDKLSVVETGVPTGDGQEFEERQCLPLHVGIGLAKAFDPTVSEEKARKSAAQLRHTLWEEAASAHAHLGDPPAWITETEHFLRQNVHDCVYPHHEKDYRTLLSLAGDSLRGTTLVVVRLSYFGRLEADLLHGSGEDSERLVIVTIHRSHMRLLQPRDPHAFLSKLRERSKITRRRYSAPAPGARSNRNAPIVLVNQHQSHLPPWEIASTLILHCLPLPSNTGCPLLMDHSGKKFPWAEVGGHRASPTKASLVPCKSRSTVSSGTRTWEKVEGDGSRPLEVEDNAGVAFLADLCHVLEANGRLFCIEGDSPTGRYPTLWDLPCMQQLRSQTGARIIPFTTGAIPLGTVDVGSSGLLAASSLPNVFALRGSPLCSSSVCAAWGLVVKAAYEDWDWQTYIAERHSLRALAHVWADLPPAAPACATCDAGGDGSTGGGGSNSSSDFDPICKQEPKAGRELNIRFGGQEPNTRFGPSDGSHTVRAGAATDPEQLAQTYLDVCQEPYSEEVVKRAAHAACYEVRAGGYEQEMLEKAWKDASYGAVLLCSNETPDAAENEAIEEVLVRMKAEAAAIIGSNEPVNLKMVLLNQLWLKHGLASHQVVPPGKLLVHPSNRGGAMLNGHDVLAKGEKLMSQGFRQDLLESSSVAFGLSSKMAKRQEQIEANRVLVEQFPQVLAPVQGDELYLTVGASHSTSFLKAKAMCGVSNESLKGILENGWKWLILSECLEENFPTLPLLYSAALNSSNSAQVAATELECLATISKYIQLGKTLEAAVAQTAMGEPQCKDYLDEIAHFAKLYTGGEQMPLATFLVAFSKQFGESALLGEEFMKLLTHYDFKVSGNLLPCFRVAVLAAQLTSSKIVDKISKLLVKSDFDRLKTKCKAELQDAEKLLANSWSLVEKAKHLEELKRLHVFGRLCIRVVLFICQKQKMGRESKTWKSLEDIRDQFASEMLCPPDISSQDSGDAPSPGAAGSQEAFQDLLQPDPVAVALLQNQHLEIGSNYQNPKVGSTIYQLMEVTLAGAKFEHVPLVGAADTLVVPLGDQLKDWRKSKKTMQILLADDIAEKQLVYKHTGIQESIQLHSTQMQLHKAFMTGPVNAKAIGFVANPVGVCALQHFAAGSLVLKPYGSLFHVKDQDKDKVKVMVGKFGVNAPKMISEFDKVDDKTVLVPFWYVKPTMDEELVNMQLEKKQCGSLELPCYVNTKDLEPGDLLLCESEMLAKKRKKKEGESGATAGAAAKSSSGKKAKR</sequence>
<feature type="domain" description="C3H1-type" evidence="3">
    <location>
        <begin position="262"/>
        <end position="290"/>
    </location>
</feature>
<name>A0A9P1C662_9DINO</name>
<dbReference type="OrthoDB" id="437510at2759"/>
<dbReference type="EMBL" id="CAMXCT010001019">
    <property type="protein sequence ID" value="CAI3985799.1"/>
    <property type="molecule type" value="Genomic_DNA"/>
</dbReference>
<keyword evidence="1" id="KW-0863">Zinc-finger</keyword>
<keyword evidence="1" id="KW-0479">Metal-binding</keyword>
<dbReference type="GO" id="GO:0008270">
    <property type="term" value="F:zinc ion binding"/>
    <property type="evidence" value="ECO:0007669"/>
    <property type="project" value="UniProtKB-KW"/>
</dbReference>
<dbReference type="EMBL" id="CAMXCT030001019">
    <property type="protein sequence ID" value="CAL4773111.1"/>
    <property type="molecule type" value="Genomic_DNA"/>
</dbReference>
<feature type="compositionally biased region" description="Basic residues" evidence="2">
    <location>
        <begin position="347"/>
        <end position="357"/>
    </location>
</feature>
<dbReference type="PROSITE" id="PS50103">
    <property type="entry name" value="ZF_C3H1"/>
    <property type="match status" value="1"/>
</dbReference>
<feature type="region of interest" description="Disordered" evidence="2">
    <location>
        <begin position="334"/>
        <end position="377"/>
    </location>
</feature>
<feature type="zinc finger region" description="C3H1-type" evidence="1">
    <location>
        <begin position="262"/>
        <end position="290"/>
    </location>
</feature>
<dbReference type="Proteomes" id="UP001152797">
    <property type="component" value="Unassembled WGS sequence"/>
</dbReference>
<evidence type="ECO:0000256" key="1">
    <source>
        <dbReference type="PROSITE-ProRule" id="PRU00723"/>
    </source>
</evidence>
<dbReference type="EMBL" id="CAMXCT020001019">
    <property type="protein sequence ID" value="CAL1139174.1"/>
    <property type="molecule type" value="Genomic_DNA"/>
</dbReference>
<gene>
    <name evidence="4" type="ORF">C1SCF055_LOCUS13210</name>
</gene>
<keyword evidence="7" id="KW-1185">Reference proteome</keyword>
<evidence type="ECO:0000259" key="3">
    <source>
        <dbReference type="PROSITE" id="PS50103"/>
    </source>
</evidence>
<evidence type="ECO:0000313" key="6">
    <source>
        <dbReference type="EMBL" id="CAL4773111.1"/>
    </source>
</evidence>
<feature type="region of interest" description="Disordered" evidence="2">
    <location>
        <begin position="1762"/>
        <end position="1786"/>
    </location>
</feature>
<proteinExistence type="predicted"/>
<protein>
    <submittedName>
        <fullName evidence="6">C3H1-type domain-containing protein</fullName>
    </submittedName>
</protein>
<evidence type="ECO:0000313" key="5">
    <source>
        <dbReference type="EMBL" id="CAL1139174.1"/>
    </source>
</evidence>
<organism evidence="4">
    <name type="scientific">Cladocopium goreaui</name>
    <dbReference type="NCBI Taxonomy" id="2562237"/>
    <lineage>
        <taxon>Eukaryota</taxon>
        <taxon>Sar</taxon>
        <taxon>Alveolata</taxon>
        <taxon>Dinophyceae</taxon>
        <taxon>Suessiales</taxon>
        <taxon>Symbiodiniaceae</taxon>
        <taxon>Cladocopium</taxon>
    </lineage>
</organism>
<feature type="compositionally biased region" description="Basic and acidic residues" evidence="2">
    <location>
        <begin position="211"/>
        <end position="227"/>
    </location>
</feature>
<evidence type="ECO:0000256" key="2">
    <source>
        <dbReference type="SAM" id="MobiDB-lite"/>
    </source>
</evidence>
<feature type="compositionally biased region" description="Low complexity" evidence="2">
    <location>
        <begin position="1768"/>
        <end position="1779"/>
    </location>
</feature>
<reference evidence="5" key="2">
    <citation type="submission" date="2024-04" db="EMBL/GenBank/DDBJ databases">
        <authorList>
            <person name="Chen Y."/>
            <person name="Shah S."/>
            <person name="Dougan E. K."/>
            <person name="Thang M."/>
            <person name="Chan C."/>
        </authorList>
    </citation>
    <scope>NUCLEOTIDE SEQUENCE [LARGE SCALE GENOMIC DNA]</scope>
</reference>
<feature type="region of interest" description="Disordered" evidence="2">
    <location>
        <begin position="969"/>
        <end position="989"/>
    </location>
</feature>
<keyword evidence="1" id="KW-0862">Zinc</keyword>